<dbReference type="PANTHER" id="PTHR30055:SF226">
    <property type="entry name" value="HTH-TYPE TRANSCRIPTIONAL REGULATOR PKSA"/>
    <property type="match status" value="1"/>
</dbReference>
<feature type="DNA-binding region" description="H-T-H motif" evidence="2">
    <location>
        <begin position="32"/>
        <end position="51"/>
    </location>
</feature>
<evidence type="ECO:0000256" key="3">
    <source>
        <dbReference type="SAM" id="MobiDB-lite"/>
    </source>
</evidence>
<dbReference type="PROSITE" id="PS50977">
    <property type="entry name" value="HTH_TETR_2"/>
    <property type="match status" value="1"/>
</dbReference>
<evidence type="ECO:0000313" key="5">
    <source>
        <dbReference type="EMBL" id="MEQ3363999.1"/>
    </source>
</evidence>
<keyword evidence="1 2" id="KW-0238">DNA-binding</keyword>
<gene>
    <name evidence="5" type="ORF">AAA083_13530</name>
</gene>
<evidence type="ECO:0000256" key="2">
    <source>
        <dbReference type="PROSITE-ProRule" id="PRU00335"/>
    </source>
</evidence>
<name>A0ABV1JFY2_9ACTN</name>
<dbReference type="InterPro" id="IPR009057">
    <property type="entry name" value="Homeodomain-like_sf"/>
</dbReference>
<organism evidence="5 6">
    <name type="scientific">Raoultibacter massiliensis</name>
    <dbReference type="NCBI Taxonomy" id="1852371"/>
    <lineage>
        <taxon>Bacteria</taxon>
        <taxon>Bacillati</taxon>
        <taxon>Actinomycetota</taxon>
        <taxon>Coriobacteriia</taxon>
        <taxon>Eggerthellales</taxon>
        <taxon>Eggerthellaceae</taxon>
        <taxon>Raoultibacter</taxon>
    </lineage>
</organism>
<dbReference type="Pfam" id="PF00440">
    <property type="entry name" value="TetR_N"/>
    <property type="match status" value="1"/>
</dbReference>
<dbReference type="Gene3D" id="1.10.357.10">
    <property type="entry name" value="Tetracycline Repressor, domain 2"/>
    <property type="match status" value="1"/>
</dbReference>
<feature type="compositionally biased region" description="Basic and acidic residues" evidence="3">
    <location>
        <begin position="200"/>
        <end position="217"/>
    </location>
</feature>
<dbReference type="Proteomes" id="UP001487305">
    <property type="component" value="Unassembled WGS sequence"/>
</dbReference>
<protein>
    <submittedName>
        <fullName evidence="5">TetR/AcrR family transcriptional regulator</fullName>
    </submittedName>
</protein>
<proteinExistence type="predicted"/>
<dbReference type="SUPFAM" id="SSF46689">
    <property type="entry name" value="Homeodomain-like"/>
    <property type="match status" value="1"/>
</dbReference>
<dbReference type="PANTHER" id="PTHR30055">
    <property type="entry name" value="HTH-TYPE TRANSCRIPTIONAL REGULATOR RUTR"/>
    <property type="match status" value="1"/>
</dbReference>
<evidence type="ECO:0000313" key="6">
    <source>
        <dbReference type="Proteomes" id="UP001487305"/>
    </source>
</evidence>
<sequence>MSGESEQHATRRADIVEAARQLYEEQGLSRTSVQDITNRVGVTRTLFYHYFPGKDAVTSAVLDDYIGDYLEALHHWNAQRQQGNIEHALESVVKLLRLGVFEHDSFRRALASRENSALYLEFLNRVADRMASYIVETTVRDYEALHEIKIDHVYETFYVLIVGVVGFVRRHPEVDDEVLKDIIAQTLHMDRGCGPADGPKGPKDPEGESKRPDTQGT</sequence>
<accession>A0ABV1JFY2</accession>
<dbReference type="RefSeq" id="WP_349227839.1">
    <property type="nucleotide sequence ID" value="NZ_JBBNOP010000014.1"/>
</dbReference>
<evidence type="ECO:0000259" key="4">
    <source>
        <dbReference type="PROSITE" id="PS50977"/>
    </source>
</evidence>
<dbReference type="InterPro" id="IPR001647">
    <property type="entry name" value="HTH_TetR"/>
</dbReference>
<dbReference type="InterPro" id="IPR050109">
    <property type="entry name" value="HTH-type_TetR-like_transc_reg"/>
</dbReference>
<dbReference type="EMBL" id="JBBNOP010000014">
    <property type="protein sequence ID" value="MEQ3363999.1"/>
    <property type="molecule type" value="Genomic_DNA"/>
</dbReference>
<feature type="domain" description="HTH tetR-type" evidence="4">
    <location>
        <begin position="9"/>
        <end position="69"/>
    </location>
</feature>
<reference evidence="5 6" key="1">
    <citation type="submission" date="2024-04" db="EMBL/GenBank/DDBJ databases">
        <title>Human intestinal bacterial collection.</title>
        <authorList>
            <person name="Pauvert C."/>
            <person name="Hitch T.C.A."/>
            <person name="Clavel T."/>
        </authorList>
    </citation>
    <scope>NUCLEOTIDE SEQUENCE [LARGE SCALE GENOMIC DNA]</scope>
    <source>
        <strain evidence="5 6">CLA-KB-H42</strain>
    </source>
</reference>
<keyword evidence="6" id="KW-1185">Reference proteome</keyword>
<evidence type="ECO:0000256" key="1">
    <source>
        <dbReference type="ARBA" id="ARBA00023125"/>
    </source>
</evidence>
<comment type="caution">
    <text evidence="5">The sequence shown here is derived from an EMBL/GenBank/DDBJ whole genome shotgun (WGS) entry which is preliminary data.</text>
</comment>
<dbReference type="PROSITE" id="PS01081">
    <property type="entry name" value="HTH_TETR_1"/>
    <property type="match status" value="1"/>
</dbReference>
<feature type="region of interest" description="Disordered" evidence="3">
    <location>
        <begin position="190"/>
        <end position="217"/>
    </location>
</feature>
<dbReference type="InterPro" id="IPR023772">
    <property type="entry name" value="DNA-bd_HTH_TetR-type_CS"/>
</dbReference>
<dbReference type="PRINTS" id="PR00455">
    <property type="entry name" value="HTHTETR"/>
</dbReference>